<feature type="domain" description="CG-1" evidence="9">
    <location>
        <begin position="19"/>
        <end position="143"/>
    </location>
</feature>
<evidence type="ECO:0000256" key="5">
    <source>
        <dbReference type="ARBA" id="ARBA00023163"/>
    </source>
</evidence>
<comment type="similarity">
    <text evidence="2">Belongs to the CAMTA family.</text>
</comment>
<dbReference type="InterPro" id="IPR013783">
    <property type="entry name" value="Ig-like_fold"/>
</dbReference>
<dbReference type="GO" id="GO:0005634">
    <property type="term" value="C:nucleus"/>
    <property type="evidence" value="ECO:0007669"/>
    <property type="project" value="UniProtKB-SubCell"/>
</dbReference>
<dbReference type="SUPFAM" id="SSF48403">
    <property type="entry name" value="Ankyrin repeat"/>
    <property type="match status" value="1"/>
</dbReference>
<dbReference type="InterPro" id="IPR014756">
    <property type="entry name" value="Ig_E-set"/>
</dbReference>
<dbReference type="OrthoDB" id="407555at2759"/>
<dbReference type="SMART" id="SM01076">
    <property type="entry name" value="CG-1"/>
    <property type="match status" value="1"/>
</dbReference>
<dbReference type="SUPFAM" id="SSF81296">
    <property type="entry name" value="E set domains"/>
    <property type="match status" value="1"/>
</dbReference>
<sequence>MRTGEKLDIIPATLKSITPVDTMPEYRDKWLTNEEIASILLGVEKHPEWQSEHVIIRPRSGSIILYSRNSKYRQDGYVWKKRRDGKTTREDHMKLKVNSVECIYGCYVHSAILSSFHRRSYWLLENPDIVLVHYLNVPERSANDEGNVGFNSRESWSCSKEEAAAQIQCMLSNGHGFGFRFISGSSASTLPNPQGSINDVSTLKKTKEGIQESSKVSLSGQKERKLLPTTSKPSSTNSSPHNGVLLPSSSFVILKSVVPVIPAAPVSCPDPKLREIAEKHLDQNLSPSPPSSSSISSVFPDIDTAFLPNLWPHQDSSCEDSVYQDPMEDFSGLEEMLNGGKSNDELIGDRSFVPLCEDTVQNIPEIPRRLLSQTGENLPKIDYREGTAKITDYSPEVAPCSGGTKILVTGPWYSATCPYSVHFGSVSVPAALVQSGVLRCFTPKHASGKVDVRVACEGYIISNVVPFTFSETGCTFDHHQERFGEPLSSADLSPMKHSLIGKLEKLEMFLEPRDKQCGSITEKALISMCHGMMNRSWKHSGDDMENTGSSVLHLAACLGYTRLACTLLHWRAERPNKFLNAEVDEMSCDFSGSTPLMRACEFGREELAVTLYKLNRAALEIVRPTDGASPIEAALKAGHKKIAETIRQLEKQREASQRSENPDGIHPEFFQPSEPCSLRRRQWSLDLPSESGPVMMCKRPSVDSGVYFRDWGWRQPAIKGNRVQEDRMDTSNFSSLRKSSSVILNELQFRCCDRSMGSSCSSPQSVAMNSPGGRSTGSPLRPGSSCLSTASGSPTTADFLEFFRGSSCERDFSRLTLSDHEQRELYAAVCVIQKAYRSYKGRVKKQEEQERERTAAIVIQNFYRRYKQVRRTISQRRQHQAARKIQQFMRQSRNKLQRERAMQATDPGIARLETLNQQPMGQCCQKEQQNFQYQSLGLPRHPQ</sequence>
<feature type="region of interest" description="Disordered" evidence="8">
    <location>
        <begin position="757"/>
        <end position="789"/>
    </location>
</feature>
<dbReference type="Proteomes" id="UP000678499">
    <property type="component" value="Unassembled WGS sequence"/>
</dbReference>
<keyword evidence="5" id="KW-0804">Transcription</keyword>
<dbReference type="InterPro" id="IPR036770">
    <property type="entry name" value="Ankyrin_rpt-contain_sf"/>
</dbReference>
<dbReference type="Pfam" id="PF01833">
    <property type="entry name" value="TIG"/>
    <property type="match status" value="1"/>
</dbReference>
<accession>A0A7R9BST0</accession>
<evidence type="ECO:0000256" key="8">
    <source>
        <dbReference type="SAM" id="MobiDB-lite"/>
    </source>
</evidence>
<gene>
    <name evidence="10" type="ORF">NMOB1V02_LOCUS7535</name>
</gene>
<evidence type="ECO:0000256" key="1">
    <source>
        <dbReference type="ARBA" id="ARBA00004123"/>
    </source>
</evidence>
<evidence type="ECO:0000313" key="11">
    <source>
        <dbReference type="Proteomes" id="UP000678499"/>
    </source>
</evidence>
<proteinExistence type="inferred from homology"/>
<evidence type="ECO:0000256" key="7">
    <source>
        <dbReference type="ARBA" id="ARBA00029480"/>
    </source>
</evidence>
<protein>
    <recommendedName>
        <fullName evidence="9">CG-1 domain-containing protein</fullName>
    </recommendedName>
</protein>
<dbReference type="PROSITE" id="PS51437">
    <property type="entry name" value="CG_1"/>
    <property type="match status" value="1"/>
</dbReference>
<evidence type="ECO:0000259" key="9">
    <source>
        <dbReference type="PROSITE" id="PS51437"/>
    </source>
</evidence>
<feature type="compositionally biased region" description="Polar residues" evidence="8">
    <location>
        <begin position="211"/>
        <end position="220"/>
    </location>
</feature>
<feature type="region of interest" description="Disordered" evidence="8">
    <location>
        <begin position="651"/>
        <end position="672"/>
    </location>
</feature>
<dbReference type="GO" id="GO:0006357">
    <property type="term" value="P:regulation of transcription by RNA polymerase II"/>
    <property type="evidence" value="ECO:0007669"/>
    <property type="project" value="TreeGrafter"/>
</dbReference>
<evidence type="ECO:0000256" key="3">
    <source>
        <dbReference type="ARBA" id="ARBA00023043"/>
    </source>
</evidence>
<evidence type="ECO:0000256" key="2">
    <source>
        <dbReference type="ARBA" id="ARBA00008267"/>
    </source>
</evidence>
<dbReference type="Gene3D" id="2.60.40.10">
    <property type="entry name" value="Immunoglobulins"/>
    <property type="match status" value="1"/>
</dbReference>
<name>A0A7R9BST0_9CRUS</name>
<dbReference type="Gene3D" id="1.20.5.190">
    <property type="match status" value="1"/>
</dbReference>
<dbReference type="AlphaFoldDB" id="A0A7R9BST0"/>
<feature type="compositionally biased region" description="Low complexity" evidence="8">
    <location>
        <begin position="228"/>
        <end position="240"/>
    </location>
</feature>
<comment type="subcellular location">
    <subcellularLocation>
        <location evidence="1">Nucleus</location>
    </subcellularLocation>
</comment>
<dbReference type="PANTHER" id="PTHR23335:SF1">
    <property type="entry name" value="CALMODULIN-BINDING TRANSCRIPTION ACTIVATOR, ISOFORM F"/>
    <property type="match status" value="1"/>
</dbReference>
<evidence type="ECO:0000256" key="6">
    <source>
        <dbReference type="ARBA" id="ARBA00023242"/>
    </source>
</evidence>
<evidence type="ECO:0000256" key="4">
    <source>
        <dbReference type="ARBA" id="ARBA00023159"/>
    </source>
</evidence>
<dbReference type="EMBL" id="CAJPEX010001836">
    <property type="protein sequence ID" value="CAG0920023.1"/>
    <property type="molecule type" value="Genomic_DNA"/>
</dbReference>
<keyword evidence="3" id="KW-0040">ANK repeat</keyword>
<feature type="compositionally biased region" description="Basic and acidic residues" evidence="8">
    <location>
        <begin position="651"/>
        <end position="666"/>
    </location>
</feature>
<feature type="compositionally biased region" description="Polar residues" evidence="8">
    <location>
        <begin position="757"/>
        <end position="778"/>
    </location>
</feature>
<dbReference type="PANTHER" id="PTHR23335">
    <property type="entry name" value="CALMODULIN-BINDING TRANSCRIPTION ACTIVATOR CAMTA"/>
    <property type="match status" value="1"/>
</dbReference>
<dbReference type="EMBL" id="OA883873">
    <property type="protein sequence ID" value="CAD7279871.1"/>
    <property type="molecule type" value="Genomic_DNA"/>
</dbReference>
<keyword evidence="4" id="KW-0010">Activator</keyword>
<dbReference type="CDD" id="cd00102">
    <property type="entry name" value="IPT"/>
    <property type="match status" value="1"/>
</dbReference>
<dbReference type="GO" id="GO:0003690">
    <property type="term" value="F:double-stranded DNA binding"/>
    <property type="evidence" value="ECO:0007669"/>
    <property type="project" value="TreeGrafter"/>
</dbReference>
<evidence type="ECO:0000313" key="10">
    <source>
        <dbReference type="EMBL" id="CAD7279871.1"/>
    </source>
</evidence>
<dbReference type="Pfam" id="PF03859">
    <property type="entry name" value="CG-1"/>
    <property type="match status" value="1"/>
</dbReference>
<organism evidence="10">
    <name type="scientific">Notodromas monacha</name>
    <dbReference type="NCBI Taxonomy" id="399045"/>
    <lineage>
        <taxon>Eukaryota</taxon>
        <taxon>Metazoa</taxon>
        <taxon>Ecdysozoa</taxon>
        <taxon>Arthropoda</taxon>
        <taxon>Crustacea</taxon>
        <taxon>Oligostraca</taxon>
        <taxon>Ostracoda</taxon>
        <taxon>Podocopa</taxon>
        <taxon>Podocopida</taxon>
        <taxon>Cypridocopina</taxon>
        <taxon>Cypridoidea</taxon>
        <taxon>Cyprididae</taxon>
        <taxon>Notodromas</taxon>
    </lineage>
</organism>
<dbReference type="InterPro" id="IPR002909">
    <property type="entry name" value="IPT_dom"/>
</dbReference>
<dbReference type="Gene3D" id="1.25.40.20">
    <property type="entry name" value="Ankyrin repeat-containing domain"/>
    <property type="match status" value="1"/>
</dbReference>
<feature type="region of interest" description="Disordered" evidence="8">
    <location>
        <begin position="208"/>
        <end position="242"/>
    </location>
</feature>
<keyword evidence="6" id="KW-0539">Nucleus</keyword>
<comment type="subunit">
    <text evidence="7">May interact with calmodulin.</text>
</comment>
<reference evidence="10" key="1">
    <citation type="submission" date="2020-11" db="EMBL/GenBank/DDBJ databases">
        <authorList>
            <person name="Tran Van P."/>
        </authorList>
    </citation>
    <scope>NUCLEOTIDE SEQUENCE</scope>
</reference>
<keyword evidence="11" id="KW-1185">Reference proteome</keyword>
<dbReference type="CDD" id="cd23767">
    <property type="entry name" value="IQCD"/>
    <property type="match status" value="2"/>
</dbReference>
<dbReference type="InterPro" id="IPR005559">
    <property type="entry name" value="CG-1_dom"/>
</dbReference>
<dbReference type="GO" id="GO:0003712">
    <property type="term" value="F:transcription coregulator activity"/>
    <property type="evidence" value="ECO:0007669"/>
    <property type="project" value="TreeGrafter"/>
</dbReference>